<keyword evidence="4" id="KW-0597">Phosphoprotein</keyword>
<keyword evidence="6" id="KW-0677">Repeat</keyword>
<dbReference type="InterPro" id="IPR003961">
    <property type="entry name" value="FN3_dom"/>
</dbReference>
<evidence type="ECO:0000256" key="2">
    <source>
        <dbReference type="ARBA" id="ARBA00022525"/>
    </source>
</evidence>
<dbReference type="SMART" id="SM00060">
    <property type="entry name" value="FN3"/>
    <property type="match status" value="1"/>
</dbReference>
<name>A0A401QDJ0_SCYTO</name>
<keyword evidence="2" id="KW-0964">Secreted</keyword>
<gene>
    <name evidence="13" type="ORF">scyTo_0024207</name>
</gene>
<dbReference type="Pfam" id="PF00041">
    <property type="entry name" value="fn3"/>
    <property type="match status" value="1"/>
</dbReference>
<dbReference type="STRING" id="75743.A0A401QDJ0"/>
<comment type="function">
    <text evidence="10">Promotes matrix assembly. Involved in the organization of skeletal muscles and in the formation of neuromuscular junctions.</text>
</comment>
<comment type="caution">
    <text evidence="13">The sequence shown here is derived from an EMBL/GenBank/DDBJ whole genome shotgun (WGS) entry which is preliminary data.</text>
</comment>
<dbReference type="SMART" id="SM00327">
    <property type="entry name" value="VWA"/>
    <property type="match status" value="1"/>
</dbReference>
<evidence type="ECO:0000313" key="14">
    <source>
        <dbReference type="Proteomes" id="UP000288216"/>
    </source>
</evidence>
<keyword evidence="14" id="KW-1185">Reference proteome</keyword>
<dbReference type="PANTHER" id="PTHR24020">
    <property type="entry name" value="COLLAGEN ALPHA"/>
    <property type="match status" value="1"/>
</dbReference>
<dbReference type="PROSITE" id="PS50234">
    <property type="entry name" value="VWFA"/>
    <property type="match status" value="1"/>
</dbReference>
<dbReference type="SUPFAM" id="SSF53300">
    <property type="entry name" value="vWA-like"/>
    <property type="match status" value="1"/>
</dbReference>
<dbReference type="Proteomes" id="UP000288216">
    <property type="component" value="Unassembled WGS sequence"/>
</dbReference>
<dbReference type="OrthoDB" id="9949424at2759"/>
<feature type="domain" description="Fibronectin type-III" evidence="12">
    <location>
        <begin position="241"/>
        <end position="330"/>
    </location>
</feature>
<dbReference type="Pfam" id="PF00092">
    <property type="entry name" value="VWA"/>
    <property type="match status" value="1"/>
</dbReference>
<dbReference type="Gene3D" id="2.60.40.10">
    <property type="entry name" value="Immunoglobulins"/>
    <property type="match status" value="1"/>
</dbReference>
<dbReference type="InterPro" id="IPR036116">
    <property type="entry name" value="FN3_sf"/>
</dbReference>
<feature type="non-terminal residue" evidence="13">
    <location>
        <position position="330"/>
    </location>
</feature>
<dbReference type="InterPro" id="IPR036465">
    <property type="entry name" value="vWFA_dom_sf"/>
</dbReference>
<comment type="subcellular location">
    <subcellularLocation>
        <location evidence="1">Secreted</location>
        <location evidence="1">Extracellular space</location>
        <location evidence="1">Extracellular matrix</location>
        <location evidence="1">Basement membrane</location>
    </subcellularLocation>
</comment>
<evidence type="ECO:0000259" key="11">
    <source>
        <dbReference type="PROSITE" id="PS50234"/>
    </source>
</evidence>
<evidence type="ECO:0000259" key="12">
    <source>
        <dbReference type="PROSITE" id="PS50853"/>
    </source>
</evidence>
<dbReference type="InterPro" id="IPR050525">
    <property type="entry name" value="ECM_Assembly_Org"/>
</dbReference>
<evidence type="ECO:0000313" key="13">
    <source>
        <dbReference type="EMBL" id="GCB83468.1"/>
    </source>
</evidence>
<dbReference type="SUPFAM" id="SSF49265">
    <property type="entry name" value="Fibronectin type III"/>
    <property type="match status" value="1"/>
</dbReference>
<dbReference type="GO" id="GO:0005604">
    <property type="term" value="C:basement membrane"/>
    <property type="evidence" value="ECO:0007669"/>
    <property type="project" value="UniProtKB-SubCell"/>
</dbReference>
<evidence type="ECO:0000256" key="1">
    <source>
        <dbReference type="ARBA" id="ARBA00004302"/>
    </source>
</evidence>
<protein>
    <recommendedName>
        <fullName evidence="9">von Willebrand factor A domain-containing protein 1</fullName>
    </recommendedName>
</protein>
<organism evidence="13 14">
    <name type="scientific">Scyliorhinus torazame</name>
    <name type="common">Cloudy catshark</name>
    <name type="synonym">Catulus torazame</name>
    <dbReference type="NCBI Taxonomy" id="75743"/>
    <lineage>
        <taxon>Eukaryota</taxon>
        <taxon>Metazoa</taxon>
        <taxon>Chordata</taxon>
        <taxon>Craniata</taxon>
        <taxon>Vertebrata</taxon>
        <taxon>Chondrichthyes</taxon>
        <taxon>Elasmobranchii</taxon>
        <taxon>Galeomorphii</taxon>
        <taxon>Galeoidea</taxon>
        <taxon>Carcharhiniformes</taxon>
        <taxon>Scyliorhinidae</taxon>
        <taxon>Scyliorhinus</taxon>
    </lineage>
</organism>
<keyword evidence="5" id="KW-0732">Signal</keyword>
<dbReference type="CDD" id="cd00063">
    <property type="entry name" value="FN3"/>
    <property type="match status" value="1"/>
</dbReference>
<dbReference type="EMBL" id="BFAA01041107">
    <property type="protein sequence ID" value="GCB83468.1"/>
    <property type="molecule type" value="Genomic_DNA"/>
</dbReference>
<dbReference type="CDD" id="cd01450">
    <property type="entry name" value="vWFA_subfamily_ECM"/>
    <property type="match status" value="1"/>
</dbReference>
<dbReference type="InterPro" id="IPR002035">
    <property type="entry name" value="VWF_A"/>
</dbReference>
<dbReference type="PANTHER" id="PTHR24020:SF77">
    <property type="entry name" value="VON WILLEBRAND FACTOR A DOMAIN-CONTAINING PROTEIN 1"/>
    <property type="match status" value="1"/>
</dbReference>
<keyword evidence="7" id="KW-0084">Basement membrane</keyword>
<sequence>MTGFKPCLRVRRAETEGFKTLDRGLEGPVSAYSSTDAFTFFPPLLHAEADTASCRIEEGQLDILLAIDGSGSVSPYEFSMARGLLEKLVGHLAVGPKRVRLGLLQVAGQPALELPLGSGTSQEGIVHALQDLHQLLGDTNSGQALAYAARWAWAPEAGGRPQATRLLLWVTDGYSSDLLEEASGLLRMAGVFTFVVTTGRRDEGLSLVASSPSQDFLFFTDVEELPGLSARLCQSIKGLISPTELTVSEVMEESFRLSWGRMATAERESYVLEYRTKDRTQDGQSRSVVLPWNARAHSVRRLQSNTTYHVTLRVRGRESSKLEAQATTLS</sequence>
<dbReference type="Gene3D" id="3.40.50.410">
    <property type="entry name" value="von Willebrand factor, type A domain"/>
    <property type="match status" value="1"/>
</dbReference>
<evidence type="ECO:0000256" key="6">
    <source>
        <dbReference type="ARBA" id="ARBA00022737"/>
    </source>
</evidence>
<evidence type="ECO:0000256" key="7">
    <source>
        <dbReference type="ARBA" id="ARBA00022869"/>
    </source>
</evidence>
<evidence type="ECO:0000256" key="4">
    <source>
        <dbReference type="ARBA" id="ARBA00022553"/>
    </source>
</evidence>
<evidence type="ECO:0000256" key="9">
    <source>
        <dbReference type="ARBA" id="ARBA00029542"/>
    </source>
</evidence>
<evidence type="ECO:0000256" key="5">
    <source>
        <dbReference type="ARBA" id="ARBA00022729"/>
    </source>
</evidence>
<dbReference type="AlphaFoldDB" id="A0A401QDJ0"/>
<feature type="domain" description="VWFA" evidence="11">
    <location>
        <begin position="62"/>
        <end position="232"/>
    </location>
</feature>
<dbReference type="PRINTS" id="PR00453">
    <property type="entry name" value="VWFADOMAIN"/>
</dbReference>
<reference evidence="13 14" key="1">
    <citation type="journal article" date="2018" name="Nat. Ecol. Evol.">
        <title>Shark genomes provide insights into elasmobranch evolution and the origin of vertebrates.</title>
        <authorList>
            <person name="Hara Y"/>
            <person name="Yamaguchi K"/>
            <person name="Onimaru K"/>
            <person name="Kadota M"/>
            <person name="Koyanagi M"/>
            <person name="Keeley SD"/>
            <person name="Tatsumi K"/>
            <person name="Tanaka K"/>
            <person name="Motone F"/>
            <person name="Kageyama Y"/>
            <person name="Nozu R"/>
            <person name="Adachi N"/>
            <person name="Nishimura O"/>
            <person name="Nakagawa R"/>
            <person name="Tanegashima C"/>
            <person name="Kiyatake I"/>
            <person name="Matsumoto R"/>
            <person name="Murakumo K"/>
            <person name="Nishida K"/>
            <person name="Terakita A"/>
            <person name="Kuratani S"/>
            <person name="Sato K"/>
            <person name="Hyodo S Kuraku.S."/>
        </authorList>
    </citation>
    <scope>NUCLEOTIDE SEQUENCE [LARGE SCALE GENOMIC DNA]</scope>
</reference>
<evidence type="ECO:0000256" key="3">
    <source>
        <dbReference type="ARBA" id="ARBA00022530"/>
    </source>
</evidence>
<proteinExistence type="predicted"/>
<evidence type="ECO:0000256" key="10">
    <source>
        <dbReference type="ARBA" id="ARBA00046169"/>
    </source>
</evidence>
<dbReference type="InterPro" id="IPR013783">
    <property type="entry name" value="Ig-like_fold"/>
</dbReference>
<keyword evidence="8" id="KW-1015">Disulfide bond</keyword>
<dbReference type="PROSITE" id="PS50853">
    <property type="entry name" value="FN3"/>
    <property type="match status" value="1"/>
</dbReference>
<accession>A0A401QDJ0</accession>
<evidence type="ECO:0000256" key="8">
    <source>
        <dbReference type="ARBA" id="ARBA00023157"/>
    </source>
</evidence>
<keyword evidence="3" id="KW-0272">Extracellular matrix</keyword>